<reference evidence="2 3" key="1">
    <citation type="submission" date="2019-02" db="EMBL/GenBank/DDBJ databases">
        <title>Draft genome sequences of novel Actinobacteria.</title>
        <authorList>
            <person name="Sahin N."/>
            <person name="Ay H."/>
            <person name="Saygin H."/>
        </authorList>
    </citation>
    <scope>NUCLEOTIDE SEQUENCE [LARGE SCALE GENOMIC DNA]</scope>
    <source>
        <strain evidence="2 3">KC603</strain>
    </source>
</reference>
<comment type="caution">
    <text evidence="2">The sequence shown here is derived from an EMBL/GenBank/DDBJ whole genome shotgun (WGS) entry which is preliminary data.</text>
</comment>
<organism evidence="2 3">
    <name type="scientific">Jiangella ureilytica</name>
    <dbReference type="NCBI Taxonomy" id="2530374"/>
    <lineage>
        <taxon>Bacteria</taxon>
        <taxon>Bacillati</taxon>
        <taxon>Actinomycetota</taxon>
        <taxon>Actinomycetes</taxon>
        <taxon>Jiangellales</taxon>
        <taxon>Jiangellaceae</taxon>
        <taxon>Jiangella</taxon>
    </lineage>
</organism>
<dbReference type="Proteomes" id="UP000295621">
    <property type="component" value="Unassembled WGS sequence"/>
</dbReference>
<evidence type="ECO:0000313" key="3">
    <source>
        <dbReference type="Proteomes" id="UP000295621"/>
    </source>
</evidence>
<proteinExistence type="predicted"/>
<dbReference type="SUPFAM" id="SSF64153">
    <property type="entry name" value="YjeF N-terminal domain-like"/>
    <property type="match status" value="1"/>
</dbReference>
<dbReference type="Pfam" id="PF03853">
    <property type="entry name" value="YjeF_N"/>
    <property type="match status" value="1"/>
</dbReference>
<feature type="domain" description="YjeF N-terminal" evidence="1">
    <location>
        <begin position="1"/>
        <end position="83"/>
    </location>
</feature>
<evidence type="ECO:0000259" key="1">
    <source>
        <dbReference type="PROSITE" id="PS51385"/>
    </source>
</evidence>
<keyword evidence="3" id="KW-1185">Reference proteome</keyword>
<dbReference type="Gene3D" id="3.40.50.10260">
    <property type="entry name" value="YjeF N-terminal domain"/>
    <property type="match status" value="1"/>
</dbReference>
<dbReference type="AlphaFoldDB" id="A0A4R4R8F1"/>
<sequence length="83" mass="8287">MARLPAGALMQRAVAGLVTVCARLLREAGGVYGARVVVLAGGGNNGGDALWAGARLARRGAHADAVLLDPAKAHAEGLAAFRA</sequence>
<feature type="non-terminal residue" evidence="2">
    <location>
        <position position="83"/>
    </location>
</feature>
<name>A0A4R4R8F1_9ACTN</name>
<dbReference type="EMBL" id="SMKL01000149">
    <property type="protein sequence ID" value="TDC45304.1"/>
    <property type="molecule type" value="Genomic_DNA"/>
</dbReference>
<gene>
    <name evidence="2" type="ORF">E1212_29060</name>
</gene>
<evidence type="ECO:0000313" key="2">
    <source>
        <dbReference type="EMBL" id="TDC45304.1"/>
    </source>
</evidence>
<accession>A0A4R4R8F1</accession>
<protein>
    <submittedName>
        <fullName evidence="2">Bifunctional ADP-dependent NAD(P)H-hydrate dehydratase/NAD(P)H-hydrate epimerase</fullName>
    </submittedName>
</protein>
<dbReference type="InterPro" id="IPR036652">
    <property type="entry name" value="YjeF_N_dom_sf"/>
</dbReference>
<dbReference type="InterPro" id="IPR004443">
    <property type="entry name" value="YjeF_N_dom"/>
</dbReference>
<dbReference type="RefSeq" id="WP_420814453.1">
    <property type="nucleotide sequence ID" value="NZ_SMKL01000149.1"/>
</dbReference>
<dbReference type="PROSITE" id="PS51385">
    <property type="entry name" value="YJEF_N"/>
    <property type="match status" value="1"/>
</dbReference>